<comment type="caution">
    <text evidence="1">The sequence shown here is derived from an EMBL/GenBank/DDBJ whole genome shotgun (WGS) entry which is preliminary data.</text>
</comment>
<reference evidence="1" key="1">
    <citation type="journal article" date="2023" name="Front. Microbiol.">
        <title>Phylogeography and host specificity of Pasteurellaceae pathogenic to sea-farmed fish in the north-east Atlantic.</title>
        <authorList>
            <person name="Gulla S."/>
            <person name="Colquhoun D.J."/>
            <person name="Olsen A.B."/>
            <person name="Spilsberg B."/>
            <person name="Lagesen K."/>
            <person name="Aakesson C.P."/>
            <person name="Strom S."/>
            <person name="Manji F."/>
            <person name="Birkbeck T.H."/>
            <person name="Nilsen H.K."/>
        </authorList>
    </citation>
    <scope>NUCLEOTIDE SEQUENCE</scope>
    <source>
        <strain evidence="1">TW16_20</strain>
    </source>
</reference>
<dbReference type="RefSeq" id="WP_306384718.1">
    <property type="nucleotide sequence ID" value="NZ_JASAYN010000006.1"/>
</dbReference>
<name>A0AAJ6NAD4_9PAST</name>
<organism evidence="1 2">
    <name type="scientific">Phocoenobacter skyensis</name>
    <dbReference type="NCBI Taxonomy" id="97481"/>
    <lineage>
        <taxon>Bacteria</taxon>
        <taxon>Pseudomonadati</taxon>
        <taxon>Pseudomonadota</taxon>
        <taxon>Gammaproteobacteria</taxon>
        <taxon>Pasteurellales</taxon>
        <taxon>Pasteurellaceae</taxon>
        <taxon>Phocoenobacter</taxon>
    </lineage>
</organism>
<evidence type="ECO:0000313" key="1">
    <source>
        <dbReference type="EMBL" id="MDP8173158.1"/>
    </source>
</evidence>
<dbReference type="Proteomes" id="UP001236239">
    <property type="component" value="Unassembled WGS sequence"/>
</dbReference>
<proteinExistence type="predicted"/>
<accession>A0AAJ6NAD4</accession>
<dbReference type="EMBL" id="JASAYQ010000011">
    <property type="protein sequence ID" value="MDP8173158.1"/>
    <property type="molecule type" value="Genomic_DNA"/>
</dbReference>
<gene>
    <name evidence="1" type="ORF">QJU93_07280</name>
</gene>
<dbReference type="AlphaFoldDB" id="A0AAJ6NAD4"/>
<evidence type="ECO:0000313" key="2">
    <source>
        <dbReference type="Proteomes" id="UP001236239"/>
    </source>
</evidence>
<sequence>MRKPNCRKQRNLQWRFYRNMRKHRANTLGLEKQVRVLKDDVNTLMQATEEQRKKINEIIEERNAWAEFFREYFEVGEEKKTPFIIRVWKKVFAK</sequence>
<protein>
    <submittedName>
        <fullName evidence="1">Uncharacterized protein</fullName>
    </submittedName>
</protein>